<comment type="similarity">
    <text evidence="4">Belongs to the GPI family.</text>
</comment>
<dbReference type="PANTHER" id="PTHR11469">
    <property type="entry name" value="GLUCOSE-6-PHOSPHATE ISOMERASE"/>
    <property type="match status" value="1"/>
</dbReference>
<accession>A0ABP9GU50</accession>
<dbReference type="InterPro" id="IPR001672">
    <property type="entry name" value="G6P_Isomerase"/>
</dbReference>
<comment type="pathway">
    <text evidence="4">Carbohydrate degradation; glycolysis; D-glyceraldehyde 3-phosphate and glycerone phosphate from D-glucose: step 2/4.</text>
</comment>
<dbReference type="EMBL" id="BAABHS010000004">
    <property type="protein sequence ID" value="GAA4953557.1"/>
    <property type="molecule type" value="Genomic_DNA"/>
</dbReference>
<dbReference type="Gene3D" id="3.40.50.10490">
    <property type="entry name" value="Glucose-6-phosphate isomerase like protein, domain 1"/>
    <property type="match status" value="3"/>
</dbReference>
<comment type="catalytic activity">
    <reaction evidence="4">
        <text>alpha-D-glucose 6-phosphate = beta-D-fructose 6-phosphate</text>
        <dbReference type="Rhea" id="RHEA:11816"/>
        <dbReference type="ChEBI" id="CHEBI:57634"/>
        <dbReference type="ChEBI" id="CHEBI:58225"/>
        <dbReference type="EC" id="5.3.1.9"/>
    </reaction>
</comment>
<dbReference type="InterPro" id="IPR046348">
    <property type="entry name" value="SIS_dom_sf"/>
</dbReference>
<sequence length="559" mass="57625">MQHAFDVSVTAGGVEVTVDGDLIRAAAVNDVIASSITDKVPARLSASDPTLWGPDAEPEATIRLGWVDLPSSSRALLPQLADLRARVKADGLDHVVLAGMGGSSLAPEVVTATYGKPLTVVDTTDADQVRRALHDRTDRTVVVVSSKSGGTIETDSHRRAFEQAFQDAGLTPEQIAARIVVVTDPGSPLEKASRDAGYTVVLADPSVGGRYSALTAFGLVPSALAGVDVAKLLEEAAALSPALAGNEDNPGLLLGAVLGAAAVAGRDKLVLADVGSGIHGFGDWAEQLIAESTGKQGRGILPVVVEGTDAPGFADAGSDAVRAAVVGGTHGCDVCDITVSGPLGAQFLLWEYATAVAGRVIGIDPFDQPNVQESKDNTGRLLTTLEDEGSLPEEEPAFVDGAMAVYGSRTLLGDASTVEAALTKLLAAVPEHGYLAVMAYLDRFGDTTAPELRPLLAKALGGKQATFGWAPRFLHSTGQFHKGGPQTGAFLQITSAVTADLPVPGRPYSFAQLQRAQALGDLGALVSRDRPVLRLHLLDAAEGLAELLSDVRDLAGGAA</sequence>
<evidence type="ECO:0000313" key="6">
    <source>
        <dbReference type="Proteomes" id="UP001500466"/>
    </source>
</evidence>
<dbReference type="Proteomes" id="UP001500466">
    <property type="component" value="Unassembled WGS sequence"/>
</dbReference>
<dbReference type="GO" id="GO:0016853">
    <property type="term" value="F:isomerase activity"/>
    <property type="evidence" value="ECO:0007669"/>
    <property type="project" value="UniProtKB-KW"/>
</dbReference>
<proteinExistence type="inferred from homology"/>
<dbReference type="PANTHER" id="PTHR11469:SF1">
    <property type="entry name" value="GLUCOSE-6-PHOSPHATE ISOMERASE"/>
    <property type="match status" value="1"/>
</dbReference>
<dbReference type="RefSeq" id="WP_345674382.1">
    <property type="nucleotide sequence ID" value="NZ_BAABHS010000004.1"/>
</dbReference>
<keyword evidence="2 4" id="KW-0324">Glycolysis</keyword>
<dbReference type="PRINTS" id="PR00662">
    <property type="entry name" value="G6PISOMERASE"/>
</dbReference>
<dbReference type="SUPFAM" id="SSF53697">
    <property type="entry name" value="SIS domain"/>
    <property type="match status" value="1"/>
</dbReference>
<reference evidence="6" key="1">
    <citation type="journal article" date="2019" name="Int. J. Syst. Evol. Microbiol.">
        <title>The Global Catalogue of Microorganisms (GCM) 10K type strain sequencing project: providing services to taxonomists for standard genome sequencing and annotation.</title>
        <authorList>
            <consortium name="The Broad Institute Genomics Platform"/>
            <consortium name="The Broad Institute Genome Sequencing Center for Infectious Disease"/>
            <person name="Wu L."/>
            <person name="Ma J."/>
        </authorList>
    </citation>
    <scope>NUCLEOTIDE SEQUENCE [LARGE SCALE GENOMIC DNA]</scope>
    <source>
        <strain evidence="6">JCM 17986</strain>
    </source>
</reference>
<dbReference type="PROSITE" id="PS51463">
    <property type="entry name" value="P_GLUCOSE_ISOMERASE_3"/>
    <property type="match status" value="2"/>
</dbReference>
<protein>
    <recommendedName>
        <fullName evidence="4">Glucose-6-phosphate isomerase</fullName>
        <ecNumber evidence="4">5.3.1.9</ecNumber>
    </recommendedName>
</protein>
<evidence type="ECO:0000256" key="2">
    <source>
        <dbReference type="ARBA" id="ARBA00023152"/>
    </source>
</evidence>
<organism evidence="5 6">
    <name type="scientific">Yinghuangia aomiensis</name>
    <dbReference type="NCBI Taxonomy" id="676205"/>
    <lineage>
        <taxon>Bacteria</taxon>
        <taxon>Bacillati</taxon>
        <taxon>Actinomycetota</taxon>
        <taxon>Actinomycetes</taxon>
        <taxon>Kitasatosporales</taxon>
        <taxon>Streptomycetaceae</taxon>
        <taxon>Yinghuangia</taxon>
    </lineage>
</organism>
<evidence type="ECO:0000313" key="5">
    <source>
        <dbReference type="EMBL" id="GAA4953557.1"/>
    </source>
</evidence>
<keyword evidence="1 4" id="KW-0312">Gluconeogenesis</keyword>
<gene>
    <name evidence="5" type="ORF">GCM10023205_13670</name>
</gene>
<name>A0ABP9GU50_9ACTN</name>
<keyword evidence="3 4" id="KW-0413">Isomerase</keyword>
<evidence type="ECO:0000256" key="1">
    <source>
        <dbReference type="ARBA" id="ARBA00022432"/>
    </source>
</evidence>
<dbReference type="EC" id="5.3.1.9" evidence="4"/>
<keyword evidence="6" id="KW-1185">Reference proteome</keyword>
<evidence type="ECO:0000256" key="4">
    <source>
        <dbReference type="RuleBase" id="RU000612"/>
    </source>
</evidence>
<dbReference type="Pfam" id="PF00342">
    <property type="entry name" value="PGI"/>
    <property type="match status" value="1"/>
</dbReference>
<comment type="caution">
    <text evidence="5">The sequence shown here is derived from an EMBL/GenBank/DDBJ whole genome shotgun (WGS) entry which is preliminary data.</text>
</comment>
<evidence type="ECO:0000256" key="3">
    <source>
        <dbReference type="ARBA" id="ARBA00023235"/>
    </source>
</evidence>